<evidence type="ECO:0000259" key="5">
    <source>
        <dbReference type="Pfam" id="PF00535"/>
    </source>
</evidence>
<feature type="domain" description="Glycosyltransferase 2-like" evidence="5">
    <location>
        <begin position="14"/>
        <end position="185"/>
    </location>
</feature>
<proteinExistence type="inferred from homology"/>
<dbReference type="InterPro" id="IPR001173">
    <property type="entry name" value="Glyco_trans_2-like"/>
</dbReference>
<dbReference type="PANTHER" id="PTHR43179:SF12">
    <property type="entry name" value="GALACTOFURANOSYLTRANSFERASE GLFT2"/>
    <property type="match status" value="1"/>
</dbReference>
<protein>
    <submittedName>
        <fullName evidence="6">Glycosyltransferase family 2 protein</fullName>
    </submittedName>
</protein>
<evidence type="ECO:0000256" key="1">
    <source>
        <dbReference type="ARBA" id="ARBA00004776"/>
    </source>
</evidence>
<evidence type="ECO:0000313" key="7">
    <source>
        <dbReference type="Proteomes" id="UP000321234"/>
    </source>
</evidence>
<comment type="pathway">
    <text evidence="1">Cell wall biogenesis; cell wall polysaccharide biosynthesis.</text>
</comment>
<evidence type="ECO:0000256" key="2">
    <source>
        <dbReference type="ARBA" id="ARBA00006739"/>
    </source>
</evidence>
<name>A0A5C8ZER8_9ACTN</name>
<dbReference type="Gene3D" id="3.90.550.10">
    <property type="entry name" value="Spore Coat Polysaccharide Biosynthesis Protein SpsA, Chain A"/>
    <property type="match status" value="1"/>
</dbReference>
<comment type="caution">
    <text evidence="6">The sequence shown here is derived from an EMBL/GenBank/DDBJ whole genome shotgun (WGS) entry which is preliminary data.</text>
</comment>
<dbReference type="GO" id="GO:0016757">
    <property type="term" value="F:glycosyltransferase activity"/>
    <property type="evidence" value="ECO:0007669"/>
    <property type="project" value="UniProtKB-KW"/>
</dbReference>
<dbReference type="Pfam" id="PF00535">
    <property type="entry name" value="Glycos_transf_2"/>
    <property type="match status" value="1"/>
</dbReference>
<dbReference type="Proteomes" id="UP000321234">
    <property type="component" value="Unassembled WGS sequence"/>
</dbReference>
<dbReference type="EMBL" id="VKAC01000005">
    <property type="protein sequence ID" value="TXR56317.1"/>
    <property type="molecule type" value="Genomic_DNA"/>
</dbReference>
<accession>A0A5C8ZER8</accession>
<evidence type="ECO:0000313" key="6">
    <source>
        <dbReference type="EMBL" id="TXR56317.1"/>
    </source>
</evidence>
<keyword evidence="3" id="KW-0328">Glycosyltransferase</keyword>
<keyword evidence="7" id="KW-1185">Reference proteome</keyword>
<dbReference type="InterPro" id="IPR029044">
    <property type="entry name" value="Nucleotide-diphossugar_trans"/>
</dbReference>
<dbReference type="SUPFAM" id="SSF53448">
    <property type="entry name" value="Nucleotide-diphospho-sugar transferases"/>
    <property type="match status" value="1"/>
</dbReference>
<reference evidence="6 7" key="1">
    <citation type="submission" date="2019-07" db="EMBL/GenBank/DDBJ databases">
        <title>Quadrisphaera sp. strain DD2A genome sequencing and assembly.</title>
        <authorList>
            <person name="Kim I."/>
        </authorList>
    </citation>
    <scope>NUCLEOTIDE SEQUENCE [LARGE SCALE GENOMIC DNA]</scope>
    <source>
        <strain evidence="6 7">DD2A</strain>
    </source>
</reference>
<organism evidence="6 7">
    <name type="scientific">Quadrisphaera setariae</name>
    <dbReference type="NCBI Taxonomy" id="2593304"/>
    <lineage>
        <taxon>Bacteria</taxon>
        <taxon>Bacillati</taxon>
        <taxon>Actinomycetota</taxon>
        <taxon>Actinomycetes</taxon>
        <taxon>Kineosporiales</taxon>
        <taxon>Kineosporiaceae</taxon>
        <taxon>Quadrisphaera</taxon>
    </lineage>
</organism>
<evidence type="ECO:0000256" key="4">
    <source>
        <dbReference type="ARBA" id="ARBA00022679"/>
    </source>
</evidence>
<gene>
    <name evidence="6" type="ORF">FMM08_09370</name>
</gene>
<comment type="similarity">
    <text evidence="2">Belongs to the glycosyltransferase 2 family.</text>
</comment>
<dbReference type="OrthoDB" id="9771846at2"/>
<keyword evidence="4 6" id="KW-0808">Transferase</keyword>
<dbReference type="AlphaFoldDB" id="A0A5C8ZER8"/>
<sequence length="321" mass="36015">MVGQASSGVTTVCIVVNYFSSTMIERCLEAMLTELPNRIVIYDNSCDESEYQNLERLKLGYHNLEVLRGAKNLGFGAGVNAAIGHTAQYEPCIFWVLNPDAVPQPGCLNALQEAVEANEMCLVSSVVSFGETPTADQSIWFYRGGYDLIAGKVWHDDFRAPLNKMLESQPKTWTTPFLPGTSFATNLETWERLGGFREDLFLYWEDVELCERAQKSSIKTLVARDALVWHGEGGTTNFGEDGHSKTYYYWMNKNRYVISGTHSGRKFVGNPAVAWETFKCISRPLLTPQKDRLGKTWSAIRGTKDGIMALLWPPRPSEVSK</sequence>
<dbReference type="PANTHER" id="PTHR43179">
    <property type="entry name" value="RHAMNOSYLTRANSFERASE WBBL"/>
    <property type="match status" value="1"/>
</dbReference>
<evidence type="ECO:0000256" key="3">
    <source>
        <dbReference type="ARBA" id="ARBA00022676"/>
    </source>
</evidence>